<dbReference type="OrthoDB" id="5826201at2759"/>
<proteinExistence type="predicted"/>
<evidence type="ECO:0000256" key="1">
    <source>
        <dbReference type="SAM" id="Phobius"/>
    </source>
</evidence>
<dbReference type="Proteomes" id="UP000230233">
    <property type="component" value="Chromosome V"/>
</dbReference>
<keyword evidence="1" id="KW-0472">Membrane</keyword>
<organism evidence="2 3">
    <name type="scientific">Caenorhabditis nigoni</name>
    <dbReference type="NCBI Taxonomy" id="1611254"/>
    <lineage>
        <taxon>Eukaryota</taxon>
        <taxon>Metazoa</taxon>
        <taxon>Ecdysozoa</taxon>
        <taxon>Nematoda</taxon>
        <taxon>Chromadorea</taxon>
        <taxon>Rhabditida</taxon>
        <taxon>Rhabditina</taxon>
        <taxon>Rhabditomorpha</taxon>
        <taxon>Rhabditoidea</taxon>
        <taxon>Rhabditidae</taxon>
        <taxon>Peloderinae</taxon>
        <taxon>Caenorhabditis</taxon>
    </lineage>
</organism>
<keyword evidence="1" id="KW-1133">Transmembrane helix</keyword>
<sequence length="103" mass="11586">MVYISRQIFLFIATIFQFCISDAPKSHSEYCVVIHTKCIGLVKIILGTICFASYLLNFETSIASTLFFGIDMFLVPVVVQITEIRAKPIVVTPTEIQLEPLII</sequence>
<name>A0A2G5TCW5_9PELO</name>
<comment type="caution">
    <text evidence="2">The sequence shown here is derived from an EMBL/GenBank/DDBJ whole genome shotgun (WGS) entry which is preliminary data.</text>
</comment>
<feature type="transmembrane region" description="Helical" evidence="1">
    <location>
        <begin position="62"/>
        <end position="79"/>
    </location>
</feature>
<dbReference type="AlphaFoldDB" id="A0A2G5TCW5"/>
<keyword evidence="3" id="KW-1185">Reference proteome</keyword>
<keyword evidence="1" id="KW-0812">Transmembrane</keyword>
<gene>
    <name evidence="2" type="primary">Cnig_chr_V.g18162</name>
    <name evidence="2" type="ORF">B9Z55_018162</name>
</gene>
<evidence type="ECO:0000313" key="2">
    <source>
        <dbReference type="EMBL" id="PIC25098.1"/>
    </source>
</evidence>
<protein>
    <submittedName>
        <fullName evidence="2">Uncharacterized protein</fullName>
    </submittedName>
</protein>
<reference evidence="3" key="1">
    <citation type="submission" date="2017-10" db="EMBL/GenBank/DDBJ databases">
        <title>Rapid genome shrinkage in a self-fertile nematode reveals novel sperm competition proteins.</title>
        <authorList>
            <person name="Yin D."/>
            <person name="Schwarz E.M."/>
            <person name="Thomas C.G."/>
            <person name="Felde R.L."/>
            <person name="Korf I.F."/>
            <person name="Cutter A.D."/>
            <person name="Schartner C.M."/>
            <person name="Ralston E.J."/>
            <person name="Meyer B.J."/>
            <person name="Haag E.S."/>
        </authorList>
    </citation>
    <scope>NUCLEOTIDE SEQUENCE [LARGE SCALE GENOMIC DNA]</scope>
    <source>
        <strain evidence="3">JU1422</strain>
    </source>
</reference>
<accession>A0A2G5TCW5</accession>
<evidence type="ECO:0000313" key="3">
    <source>
        <dbReference type="Proteomes" id="UP000230233"/>
    </source>
</evidence>
<feature type="transmembrane region" description="Helical" evidence="1">
    <location>
        <begin position="30"/>
        <end position="56"/>
    </location>
</feature>
<dbReference type="EMBL" id="PDUG01000005">
    <property type="protein sequence ID" value="PIC25098.1"/>
    <property type="molecule type" value="Genomic_DNA"/>
</dbReference>